<name>A0ABW1ASX1_9RHOO</name>
<keyword evidence="2 6" id="KW-0238">DNA-binding</keyword>
<dbReference type="InterPro" id="IPR036390">
    <property type="entry name" value="WH_DNA-bd_sf"/>
</dbReference>
<dbReference type="InterPro" id="IPR036388">
    <property type="entry name" value="WH-like_DNA-bd_sf"/>
</dbReference>
<dbReference type="EMBL" id="JBHSOG010000045">
    <property type="protein sequence ID" value="MFC5770041.1"/>
    <property type="molecule type" value="Genomic_DNA"/>
</dbReference>
<proteinExistence type="predicted"/>
<dbReference type="SMART" id="SM00346">
    <property type="entry name" value="HTH_ICLR"/>
    <property type="match status" value="1"/>
</dbReference>
<dbReference type="Pfam" id="PF09339">
    <property type="entry name" value="HTH_IclR"/>
    <property type="match status" value="1"/>
</dbReference>
<dbReference type="PROSITE" id="PS51078">
    <property type="entry name" value="ICLR_ED"/>
    <property type="match status" value="1"/>
</dbReference>
<dbReference type="PANTHER" id="PTHR30136">
    <property type="entry name" value="HELIX-TURN-HELIX TRANSCRIPTIONAL REGULATOR, ICLR FAMILY"/>
    <property type="match status" value="1"/>
</dbReference>
<dbReference type="InterPro" id="IPR014757">
    <property type="entry name" value="Tscrpt_reg_IclR_C"/>
</dbReference>
<dbReference type="PROSITE" id="PS51077">
    <property type="entry name" value="HTH_ICLR"/>
    <property type="match status" value="1"/>
</dbReference>
<evidence type="ECO:0000313" key="6">
    <source>
        <dbReference type="EMBL" id="MFC5770041.1"/>
    </source>
</evidence>
<organism evidence="6 7">
    <name type="scientific">Thauera sinica</name>
    <dbReference type="NCBI Taxonomy" id="2665146"/>
    <lineage>
        <taxon>Bacteria</taxon>
        <taxon>Pseudomonadati</taxon>
        <taxon>Pseudomonadota</taxon>
        <taxon>Betaproteobacteria</taxon>
        <taxon>Rhodocyclales</taxon>
        <taxon>Zoogloeaceae</taxon>
        <taxon>Thauera</taxon>
    </lineage>
</organism>
<reference evidence="7" key="1">
    <citation type="journal article" date="2019" name="Int. J. Syst. Evol. Microbiol.">
        <title>The Global Catalogue of Microorganisms (GCM) 10K type strain sequencing project: providing services to taxonomists for standard genome sequencing and annotation.</title>
        <authorList>
            <consortium name="The Broad Institute Genomics Platform"/>
            <consortium name="The Broad Institute Genome Sequencing Center for Infectious Disease"/>
            <person name="Wu L."/>
            <person name="Ma J."/>
        </authorList>
    </citation>
    <scope>NUCLEOTIDE SEQUENCE [LARGE SCALE GENOMIC DNA]</scope>
    <source>
        <strain evidence="7">SHR3</strain>
    </source>
</reference>
<evidence type="ECO:0000313" key="7">
    <source>
        <dbReference type="Proteomes" id="UP001595974"/>
    </source>
</evidence>
<accession>A0ABW1ASX1</accession>
<keyword evidence="7" id="KW-1185">Reference proteome</keyword>
<dbReference type="Gene3D" id="1.10.10.10">
    <property type="entry name" value="Winged helix-like DNA-binding domain superfamily/Winged helix DNA-binding domain"/>
    <property type="match status" value="1"/>
</dbReference>
<dbReference type="GO" id="GO:0003677">
    <property type="term" value="F:DNA binding"/>
    <property type="evidence" value="ECO:0007669"/>
    <property type="project" value="UniProtKB-KW"/>
</dbReference>
<dbReference type="Pfam" id="PF01614">
    <property type="entry name" value="IclR_C"/>
    <property type="match status" value="1"/>
</dbReference>
<dbReference type="InterPro" id="IPR029016">
    <property type="entry name" value="GAF-like_dom_sf"/>
</dbReference>
<dbReference type="PANTHER" id="PTHR30136:SF23">
    <property type="entry name" value="DNA-BINDING TRANSCRIPTIONAL ACTIVATOR MHPR"/>
    <property type="match status" value="1"/>
</dbReference>
<evidence type="ECO:0000256" key="1">
    <source>
        <dbReference type="ARBA" id="ARBA00023015"/>
    </source>
</evidence>
<feature type="domain" description="IclR-ED" evidence="5">
    <location>
        <begin position="76"/>
        <end position="262"/>
    </location>
</feature>
<dbReference type="SUPFAM" id="SSF46785">
    <property type="entry name" value="Winged helix' DNA-binding domain"/>
    <property type="match status" value="1"/>
</dbReference>
<dbReference type="Gene3D" id="3.30.450.40">
    <property type="match status" value="1"/>
</dbReference>
<dbReference type="InterPro" id="IPR005471">
    <property type="entry name" value="Tscrpt_reg_IclR_N"/>
</dbReference>
<keyword evidence="3" id="KW-0804">Transcription</keyword>
<protein>
    <submittedName>
        <fullName evidence="6">DNA-binding transcriptional regulator</fullName>
    </submittedName>
</protein>
<dbReference type="SUPFAM" id="SSF55781">
    <property type="entry name" value="GAF domain-like"/>
    <property type="match status" value="1"/>
</dbReference>
<gene>
    <name evidence="6" type="ORF">ACFPTN_11710</name>
</gene>
<dbReference type="NCBIfam" id="NF007341">
    <property type="entry name" value="PRK09834.1-3"/>
    <property type="match status" value="1"/>
</dbReference>
<dbReference type="InterPro" id="IPR050707">
    <property type="entry name" value="HTH_MetabolicPath_Reg"/>
</dbReference>
<feature type="domain" description="HTH iclR-type" evidence="4">
    <location>
        <begin position="12"/>
        <end position="75"/>
    </location>
</feature>
<evidence type="ECO:0000259" key="5">
    <source>
        <dbReference type="PROSITE" id="PS51078"/>
    </source>
</evidence>
<evidence type="ECO:0000256" key="3">
    <source>
        <dbReference type="ARBA" id="ARBA00023163"/>
    </source>
</evidence>
<evidence type="ECO:0000259" key="4">
    <source>
        <dbReference type="PROSITE" id="PS51077"/>
    </source>
</evidence>
<comment type="caution">
    <text evidence="6">The sequence shown here is derived from an EMBL/GenBank/DDBJ whole genome shotgun (WGS) entry which is preliminary data.</text>
</comment>
<keyword evidence="1" id="KW-0805">Transcription regulation</keyword>
<sequence>MRPRTDAEYSTVRSLVRGLDLLCALNRHEKGRASLTQLANGTGLHRTTVRRLLETLIEQGYVRRSESDDRYVLALKVRSLAEGFTDDERVSSVAGPVLADLLQQVRWPSDLCTPDGGAMLIRESTHRFSALSFNPAMVGTHLPMLITAAGRAYFSYCPDEEREALLALLRQDPVQGKLATDRRFVDNLVEQTRARGYSSNEGDWAAERKMGAIAVPVFEGGRVAATINVIYLSRAISHAEAAERYLPALHGASRQIEAALARP</sequence>
<dbReference type="RefSeq" id="WP_096449369.1">
    <property type="nucleotide sequence ID" value="NZ_JBHSOG010000045.1"/>
</dbReference>
<evidence type="ECO:0000256" key="2">
    <source>
        <dbReference type="ARBA" id="ARBA00023125"/>
    </source>
</evidence>
<dbReference type="Proteomes" id="UP001595974">
    <property type="component" value="Unassembled WGS sequence"/>
</dbReference>